<evidence type="ECO:0000313" key="2">
    <source>
        <dbReference type="EMBL" id="KAJ7029739.1"/>
    </source>
</evidence>
<name>A0AAD6X2G3_9AGAR</name>
<feature type="compositionally biased region" description="Low complexity" evidence="1">
    <location>
        <begin position="245"/>
        <end position="256"/>
    </location>
</feature>
<sequence>MASAAVHPIWSALNHKSASGLTSYLLEPQKIASATKPELWQAVATAFPVLRYLRQQAEQFNVPPSFIRFMHPLCYILQKLDVVPFTWWELTPMEDPDLKPLDKGFEIPFVAPPTLQSFPDEVTFAQAYSISAQHPLDGVDFVSPENRPGGKADVSKRAPGAVHLGPPSSTPSPAKVGPPLSTRASTPTPKPKSKAKAKGIVATPAPTPGAGLSMSLRTRTAAASPSPEGPAASSLKRGRSPEGLAHVPTPVPVAKVPAKKRARVKVEEAEPESDHDDDRVRVKHMPNRPAGSVVPEYDYKANKPSVVNALAKALASALQLKNRISSAKIQADGTGFNVTANAPTEHGLLYVIRTKPKKPVTHFFSHISRQIKSKAKKEDLDREPKYMPLPKIPSEPVLEVDLADAGLPPSSCVMCILRNVGCTRIGFGASCVQCQLAEPRLCDHAKSIEELIIFHSEIARNYAMASDVTEVILSEFVALAKRAQSAGILYREASNDLRVRFCWFIAHALKCIRLMGTDKFFERFAGAGAPDAVQRHVKLLIEQFNRSERPDATRGDTVPVDFTQLDADRFFSMNFNALERDEFFCLDPEDPFGLITVGINDTTVPTVYLDPLPTVTQRPGQLRYPPNNDGPSLSKINNVPSDTEVEPEDEDGEVGTEGGDEEAVEGDGAKAEGEGDVEMVDAGSEVLEEDRVEAPQSSKKPSSRRSLVTPETQPRPVKKSTRGKSSRRRSGR</sequence>
<feature type="compositionally biased region" description="Low complexity" evidence="1">
    <location>
        <begin position="221"/>
        <end position="234"/>
    </location>
</feature>
<feature type="region of interest" description="Disordered" evidence="1">
    <location>
        <begin position="139"/>
        <end position="296"/>
    </location>
</feature>
<organism evidence="2 3">
    <name type="scientific">Mycena alexandri</name>
    <dbReference type="NCBI Taxonomy" id="1745969"/>
    <lineage>
        <taxon>Eukaryota</taxon>
        <taxon>Fungi</taxon>
        <taxon>Dikarya</taxon>
        <taxon>Basidiomycota</taxon>
        <taxon>Agaricomycotina</taxon>
        <taxon>Agaricomycetes</taxon>
        <taxon>Agaricomycetidae</taxon>
        <taxon>Agaricales</taxon>
        <taxon>Marasmiineae</taxon>
        <taxon>Mycenaceae</taxon>
        <taxon>Mycena</taxon>
    </lineage>
</organism>
<comment type="caution">
    <text evidence="2">The sequence shown here is derived from an EMBL/GenBank/DDBJ whole genome shotgun (WGS) entry which is preliminary data.</text>
</comment>
<feature type="compositionally biased region" description="Low complexity" evidence="1">
    <location>
        <begin position="695"/>
        <end position="706"/>
    </location>
</feature>
<dbReference type="EMBL" id="JARJCM010000098">
    <property type="protein sequence ID" value="KAJ7029739.1"/>
    <property type="molecule type" value="Genomic_DNA"/>
</dbReference>
<gene>
    <name evidence="2" type="ORF">C8F04DRAFT_1264635</name>
</gene>
<evidence type="ECO:0000256" key="1">
    <source>
        <dbReference type="SAM" id="MobiDB-lite"/>
    </source>
</evidence>
<feature type="region of interest" description="Disordered" evidence="1">
    <location>
        <begin position="612"/>
        <end position="732"/>
    </location>
</feature>
<reference evidence="2" key="1">
    <citation type="submission" date="2023-03" db="EMBL/GenBank/DDBJ databases">
        <title>Massive genome expansion in bonnet fungi (Mycena s.s.) driven by repeated elements and novel gene families across ecological guilds.</title>
        <authorList>
            <consortium name="Lawrence Berkeley National Laboratory"/>
            <person name="Harder C.B."/>
            <person name="Miyauchi S."/>
            <person name="Viragh M."/>
            <person name="Kuo A."/>
            <person name="Thoen E."/>
            <person name="Andreopoulos B."/>
            <person name="Lu D."/>
            <person name="Skrede I."/>
            <person name="Drula E."/>
            <person name="Henrissat B."/>
            <person name="Morin E."/>
            <person name="Kohler A."/>
            <person name="Barry K."/>
            <person name="LaButti K."/>
            <person name="Morin E."/>
            <person name="Salamov A."/>
            <person name="Lipzen A."/>
            <person name="Mereny Z."/>
            <person name="Hegedus B."/>
            <person name="Baldrian P."/>
            <person name="Stursova M."/>
            <person name="Weitz H."/>
            <person name="Taylor A."/>
            <person name="Grigoriev I.V."/>
            <person name="Nagy L.G."/>
            <person name="Martin F."/>
            <person name="Kauserud H."/>
        </authorList>
    </citation>
    <scope>NUCLEOTIDE SEQUENCE</scope>
    <source>
        <strain evidence="2">CBHHK200</strain>
    </source>
</reference>
<dbReference type="Proteomes" id="UP001218188">
    <property type="component" value="Unassembled WGS sequence"/>
</dbReference>
<dbReference type="AlphaFoldDB" id="A0AAD6X2G3"/>
<feature type="compositionally biased region" description="Acidic residues" evidence="1">
    <location>
        <begin position="643"/>
        <end position="665"/>
    </location>
</feature>
<feature type="compositionally biased region" description="Polar residues" evidence="1">
    <location>
        <begin position="629"/>
        <end position="641"/>
    </location>
</feature>
<keyword evidence="3" id="KW-1185">Reference proteome</keyword>
<protein>
    <submittedName>
        <fullName evidence="2">Uncharacterized protein</fullName>
    </submittedName>
</protein>
<evidence type="ECO:0000313" key="3">
    <source>
        <dbReference type="Proteomes" id="UP001218188"/>
    </source>
</evidence>
<proteinExistence type="predicted"/>
<accession>A0AAD6X2G3</accession>
<feature type="compositionally biased region" description="Basic residues" evidence="1">
    <location>
        <begin position="716"/>
        <end position="732"/>
    </location>
</feature>